<dbReference type="EMBL" id="NQVE01000028">
    <property type="protein sequence ID" value="RAL53048.1"/>
    <property type="molecule type" value="Genomic_DNA"/>
</dbReference>
<dbReference type="PANTHER" id="PTHR33222:SF2">
    <property type="entry name" value="PROTEIN CURVATURE THYLAKOID 1D, CHLOROPLASTIC"/>
    <property type="match status" value="1"/>
</dbReference>
<dbReference type="Proteomes" id="UP000249390">
    <property type="component" value="Unassembled WGS sequence"/>
</dbReference>
<gene>
    <name evidence="5" type="ORF">DM860_016283</name>
</gene>
<organism evidence="5 6">
    <name type="scientific">Cuscuta australis</name>
    <dbReference type="NCBI Taxonomy" id="267555"/>
    <lineage>
        <taxon>Eukaryota</taxon>
        <taxon>Viridiplantae</taxon>
        <taxon>Streptophyta</taxon>
        <taxon>Embryophyta</taxon>
        <taxon>Tracheophyta</taxon>
        <taxon>Spermatophyta</taxon>
        <taxon>Magnoliopsida</taxon>
        <taxon>eudicotyledons</taxon>
        <taxon>Gunneridae</taxon>
        <taxon>Pentapetalae</taxon>
        <taxon>asterids</taxon>
        <taxon>lamiids</taxon>
        <taxon>Solanales</taxon>
        <taxon>Convolvulaceae</taxon>
        <taxon>Cuscuteae</taxon>
        <taxon>Cuscuta</taxon>
        <taxon>Cuscuta subgen. Grammica</taxon>
        <taxon>Cuscuta sect. Cleistogrammica</taxon>
    </lineage>
</organism>
<feature type="transmembrane region" description="Helical" evidence="3">
    <location>
        <begin position="141"/>
        <end position="165"/>
    </location>
</feature>
<dbReference type="InterPro" id="IPR033344">
    <property type="entry name" value="CURT1"/>
</dbReference>
<evidence type="ECO:0000259" key="4">
    <source>
        <dbReference type="Pfam" id="PF14159"/>
    </source>
</evidence>
<dbReference type="AlphaFoldDB" id="A0A328E8P8"/>
<reference evidence="5 6" key="1">
    <citation type="submission" date="2018-06" db="EMBL/GenBank/DDBJ databases">
        <title>The Genome of Cuscuta australis (Dodder) Provides Insight into the Evolution of Plant Parasitism.</title>
        <authorList>
            <person name="Liu H."/>
        </authorList>
    </citation>
    <scope>NUCLEOTIDE SEQUENCE [LARGE SCALE GENOMIC DNA]</scope>
    <source>
        <strain evidence="6">cv. Yunnan</strain>
        <tissue evidence="5">Vines</tissue>
    </source>
</reference>
<evidence type="ECO:0000256" key="1">
    <source>
        <dbReference type="ARBA" id="ARBA00004141"/>
    </source>
</evidence>
<evidence type="ECO:0000313" key="5">
    <source>
        <dbReference type="EMBL" id="RAL53048.1"/>
    </source>
</evidence>
<proteinExistence type="predicted"/>
<comment type="subcellular location">
    <subcellularLocation>
        <location evidence="1">Membrane</location>
        <topology evidence="1">Multi-pass membrane protein</topology>
    </subcellularLocation>
</comment>
<evidence type="ECO:0000256" key="3">
    <source>
        <dbReference type="SAM" id="Phobius"/>
    </source>
</evidence>
<keyword evidence="6" id="KW-1185">Reference proteome</keyword>
<comment type="caution">
    <text evidence="5">The sequence shown here is derived from an EMBL/GenBank/DDBJ whole genome shotgun (WGS) entry which is preliminary data.</text>
</comment>
<protein>
    <recommendedName>
        <fullName evidence="4">Cyanobacterial aminoacyl-tRNA synthetase CAAD domain-containing protein</fullName>
    </recommendedName>
</protein>
<keyword evidence="3" id="KW-0812">Transmembrane</keyword>
<evidence type="ECO:0000256" key="2">
    <source>
        <dbReference type="SAM" id="MobiDB-lite"/>
    </source>
</evidence>
<dbReference type="PANTHER" id="PTHR33222">
    <property type="match status" value="1"/>
</dbReference>
<feature type="region of interest" description="Disordered" evidence="2">
    <location>
        <begin position="91"/>
        <end position="110"/>
    </location>
</feature>
<sequence length="214" mass="23915">MEICTSRALSNLPLHGRIFTPYHTRLPWIQRASNLGFNPGGLHYTNSSVRLFKSEEASSYTSRYVKAESDDFITTEDSKSVDQINSIEAVQSRSSEQDDDYDSTAKNEDAEVNPLSEIRAQLSNLFEELDIEFDPENLSSLIALGGGAAVALWLTSAVVGAIDAIPLFPKLMEVVGLGYTLWFSTRYLLFKRNRDELALKVEELKKNVLGSDRD</sequence>
<accession>A0A328E8P8</accession>
<dbReference type="Pfam" id="PF14159">
    <property type="entry name" value="CAAD"/>
    <property type="match status" value="1"/>
</dbReference>
<feature type="transmembrane region" description="Helical" evidence="3">
    <location>
        <begin position="171"/>
        <end position="190"/>
    </location>
</feature>
<evidence type="ECO:0000313" key="6">
    <source>
        <dbReference type="Proteomes" id="UP000249390"/>
    </source>
</evidence>
<dbReference type="InterPro" id="IPR025564">
    <property type="entry name" value="CAAD_dom"/>
</dbReference>
<keyword evidence="3" id="KW-0472">Membrane</keyword>
<keyword evidence="3" id="KW-1133">Transmembrane helix</keyword>
<name>A0A328E8P8_9ASTE</name>
<feature type="domain" description="Cyanobacterial aminoacyl-tRNA synthetase CAAD" evidence="4">
    <location>
        <begin position="136"/>
        <end position="210"/>
    </location>
</feature>
<dbReference type="GO" id="GO:0009535">
    <property type="term" value="C:chloroplast thylakoid membrane"/>
    <property type="evidence" value="ECO:0007669"/>
    <property type="project" value="TreeGrafter"/>
</dbReference>